<dbReference type="OrthoDB" id="4078061at2759"/>
<accession>A0A2T0FDC0</accession>
<keyword evidence="3" id="KW-1185">Reference proteome</keyword>
<organism evidence="2 3">
    <name type="scientific">Wickerhamiella sorbophila</name>
    <dbReference type="NCBI Taxonomy" id="45607"/>
    <lineage>
        <taxon>Eukaryota</taxon>
        <taxon>Fungi</taxon>
        <taxon>Dikarya</taxon>
        <taxon>Ascomycota</taxon>
        <taxon>Saccharomycotina</taxon>
        <taxon>Dipodascomycetes</taxon>
        <taxon>Dipodascales</taxon>
        <taxon>Trichomonascaceae</taxon>
        <taxon>Wickerhamiella</taxon>
    </lineage>
</organism>
<dbReference type="AlphaFoldDB" id="A0A2T0FDC0"/>
<feature type="compositionally biased region" description="Basic and acidic residues" evidence="1">
    <location>
        <begin position="27"/>
        <end position="53"/>
    </location>
</feature>
<reference evidence="2 3" key="1">
    <citation type="submission" date="2017-04" db="EMBL/GenBank/DDBJ databases">
        <title>Genome sequencing of [Candida] sorbophila.</title>
        <authorList>
            <person name="Ahn J.O."/>
        </authorList>
    </citation>
    <scope>NUCLEOTIDE SEQUENCE [LARGE SCALE GENOMIC DNA]</scope>
    <source>
        <strain evidence="2 3">DS02</strain>
    </source>
</reference>
<feature type="region of interest" description="Disordered" evidence="1">
    <location>
        <begin position="1"/>
        <end position="53"/>
    </location>
</feature>
<evidence type="ECO:0000313" key="3">
    <source>
        <dbReference type="Proteomes" id="UP000238350"/>
    </source>
</evidence>
<evidence type="ECO:0000256" key="1">
    <source>
        <dbReference type="SAM" id="MobiDB-lite"/>
    </source>
</evidence>
<dbReference type="Proteomes" id="UP000238350">
    <property type="component" value="Unassembled WGS sequence"/>
</dbReference>
<name>A0A2T0FDC0_9ASCO</name>
<dbReference type="EMBL" id="NDIQ01000001">
    <property type="protein sequence ID" value="PRT53003.1"/>
    <property type="molecule type" value="Genomic_DNA"/>
</dbReference>
<gene>
    <name evidence="2" type="ORF">B9G98_00623</name>
</gene>
<dbReference type="RefSeq" id="XP_024662949.1">
    <property type="nucleotide sequence ID" value="XM_024807181.1"/>
</dbReference>
<evidence type="ECO:0000313" key="2">
    <source>
        <dbReference type="EMBL" id="PRT53003.1"/>
    </source>
</evidence>
<protein>
    <submittedName>
        <fullName evidence="2">Uncharacterized protein</fullName>
    </submittedName>
</protein>
<comment type="caution">
    <text evidence="2">The sequence shown here is derived from an EMBL/GenBank/DDBJ whole genome shotgun (WGS) entry which is preliminary data.</text>
</comment>
<dbReference type="GeneID" id="36514372"/>
<proteinExistence type="predicted"/>
<sequence>MGNTASKAARKLPRQVPAQTQMALKVEPTRVNEPTAREQKESVRPDGHDPDDLLSRLSRIGPVKLEEDQAKYQPAKSDVLIQTLEYRARVQAADAEATAKSGVKTLLPAQTVTAILQSLQAGDSRESIARSYNTTLETIDKLKALSVPRMTVGRRQ</sequence>